<reference evidence="1" key="1">
    <citation type="submission" date="2016-07" db="EMBL/GenBank/DDBJ databases">
        <title>Microvirga ossetica sp. nov. a new species of rhizobia isolated from root nodules of the legume species Vicia alpestris Steven originated from North Ossetia region in the Caucasus.</title>
        <authorList>
            <person name="Safronova V.I."/>
            <person name="Kuznetsova I.G."/>
            <person name="Sazanova A.L."/>
            <person name="Belimov A."/>
            <person name="Andronov E."/>
            <person name="Osledkin Y.S."/>
            <person name="Onishchuk O.P."/>
            <person name="Kurchak O.N."/>
            <person name="Shaposhnikov A.I."/>
            <person name="Willems A."/>
            <person name="Tikhonovich I.A."/>
        </authorList>
    </citation>
    <scope>NUCLEOTIDE SEQUENCE [LARGE SCALE GENOMIC DNA]</scope>
    <source>
        <strain evidence="1">V5/3M</strain>
        <plasmid evidence="1">unnamed2</plasmid>
    </source>
</reference>
<evidence type="ECO:0008006" key="2">
    <source>
        <dbReference type="Google" id="ProtNLM"/>
    </source>
</evidence>
<evidence type="ECO:0000313" key="1">
    <source>
        <dbReference type="EMBL" id="ANY84653.1"/>
    </source>
</evidence>
<dbReference type="EMBL" id="CP016619">
    <property type="protein sequence ID" value="ANY84653.1"/>
    <property type="molecule type" value="Genomic_DNA"/>
</dbReference>
<keyword evidence="1" id="KW-0614">Plasmid</keyword>
<dbReference type="AlphaFoldDB" id="A0A1B2EXI7"/>
<protein>
    <recommendedName>
        <fullName evidence="2">Transposase</fullName>
    </recommendedName>
</protein>
<proteinExistence type="predicted"/>
<accession>A0A1B2EXI7</accession>
<dbReference type="KEGG" id="moc:BB934_41550"/>
<name>A0A1B2EXI7_9HYPH</name>
<gene>
    <name evidence="1" type="ORF">BB934_41550</name>
</gene>
<geneLocation type="plasmid" evidence="1">
    <name>unnamed2</name>
</geneLocation>
<organism evidence="1">
    <name type="scientific">Microvirga ossetica</name>
    <dbReference type="NCBI Taxonomy" id="1882682"/>
    <lineage>
        <taxon>Bacteria</taxon>
        <taxon>Pseudomonadati</taxon>
        <taxon>Pseudomonadota</taxon>
        <taxon>Alphaproteobacteria</taxon>
        <taxon>Hyphomicrobiales</taxon>
        <taxon>Methylobacteriaceae</taxon>
        <taxon>Microvirga</taxon>
    </lineage>
</organism>
<sequence>MNQIIRIGMDRSKHVFQLRGVNAAEEPVLRKKLRRQDLIAFFQKLLSLPLQHTVHSRMTLSS</sequence>